<keyword evidence="4" id="KW-1185">Reference proteome</keyword>
<evidence type="ECO:0000313" key="4">
    <source>
        <dbReference type="Proteomes" id="UP001055439"/>
    </source>
</evidence>
<feature type="region of interest" description="Disordered" evidence="1">
    <location>
        <begin position="49"/>
        <end position="80"/>
    </location>
</feature>
<feature type="compositionally biased region" description="Low complexity" evidence="1">
    <location>
        <begin position="60"/>
        <end position="76"/>
    </location>
</feature>
<dbReference type="AlphaFoldDB" id="A0A9E7FWT7"/>
<gene>
    <name evidence="3" type="ORF">MUK42_20737</name>
</gene>
<evidence type="ECO:0008006" key="5">
    <source>
        <dbReference type="Google" id="ProtNLM"/>
    </source>
</evidence>
<feature type="chain" id="PRO_5039199658" description="Secreted protein" evidence="2">
    <location>
        <begin position="25"/>
        <end position="135"/>
    </location>
</feature>
<protein>
    <recommendedName>
        <fullName evidence="5">Secreted protein</fullName>
    </recommendedName>
</protein>
<sequence length="135" mass="14530">MTVSGIHRSLGLLLLLLVDEGREAGKPERRPAHPHRGLEVDLVSLVDAYFGDDGHPEQGPARSSAPSSPSSASSASYRTRVSVPVKKCSYGACCFIRRKPASFTHPNSSRFLTRRTPLLPPASWQSAGSIPPLRG</sequence>
<keyword evidence="2" id="KW-0732">Signal</keyword>
<evidence type="ECO:0000313" key="3">
    <source>
        <dbReference type="EMBL" id="URE01293.1"/>
    </source>
</evidence>
<dbReference type="EMBL" id="CP097507">
    <property type="protein sequence ID" value="URE01293.1"/>
    <property type="molecule type" value="Genomic_DNA"/>
</dbReference>
<evidence type="ECO:0000256" key="1">
    <source>
        <dbReference type="SAM" id="MobiDB-lite"/>
    </source>
</evidence>
<dbReference type="Proteomes" id="UP001055439">
    <property type="component" value="Chromosome 5"/>
</dbReference>
<organism evidence="3 4">
    <name type="scientific">Musa troglodytarum</name>
    <name type="common">fe'i banana</name>
    <dbReference type="NCBI Taxonomy" id="320322"/>
    <lineage>
        <taxon>Eukaryota</taxon>
        <taxon>Viridiplantae</taxon>
        <taxon>Streptophyta</taxon>
        <taxon>Embryophyta</taxon>
        <taxon>Tracheophyta</taxon>
        <taxon>Spermatophyta</taxon>
        <taxon>Magnoliopsida</taxon>
        <taxon>Liliopsida</taxon>
        <taxon>Zingiberales</taxon>
        <taxon>Musaceae</taxon>
        <taxon>Musa</taxon>
    </lineage>
</organism>
<name>A0A9E7FWT7_9LILI</name>
<evidence type="ECO:0000256" key="2">
    <source>
        <dbReference type="SAM" id="SignalP"/>
    </source>
</evidence>
<accession>A0A9E7FWT7</accession>
<reference evidence="3" key="1">
    <citation type="submission" date="2022-05" db="EMBL/GenBank/DDBJ databases">
        <title>The Musa troglodytarum L. genome provides insights into the mechanism of non-climacteric behaviour and enrichment of carotenoids.</title>
        <authorList>
            <person name="Wang J."/>
        </authorList>
    </citation>
    <scope>NUCLEOTIDE SEQUENCE</scope>
    <source>
        <tissue evidence="3">Leaf</tissue>
    </source>
</reference>
<proteinExistence type="predicted"/>
<feature type="signal peptide" evidence="2">
    <location>
        <begin position="1"/>
        <end position="24"/>
    </location>
</feature>